<sequence>MGGARRIWVVLGFVVFGLWLLAGGVRAEEAKPSADFTVDVLSQYVWRGFGLSDDSVVIQPSMTVSYLGAYVNLWGNYDTDEKGSDDANWNETDFTFGYTYDKLPYGMSLDVGGIYYALDGIDDSFELFAGLSATCPKTGINFGLTIYRELSHYPGTWYELSAGRDFGLPWYKATLSLSASAMYLDSDDKGAYPDPDDPNDEFSGWLYLQLGAEVSVPVGRYFTVTPKVYYSFSLSDDADDLIEDGSWDNHHDHFFGGVSVSFSF</sequence>
<keyword evidence="2" id="KW-1185">Reference proteome</keyword>
<comment type="caution">
    <text evidence="1">The sequence shown here is derived from an EMBL/GenBank/DDBJ whole genome shotgun (WGS) entry which is preliminary data.</text>
</comment>
<protein>
    <submittedName>
        <fullName evidence="1">Uncharacterized protein</fullName>
    </submittedName>
</protein>
<dbReference type="OrthoDB" id="9782545at2"/>
<dbReference type="AlphaFoldDB" id="A0A179D554"/>
<proteinExistence type="predicted"/>
<dbReference type="Proteomes" id="UP000078390">
    <property type="component" value="Unassembled WGS sequence"/>
</dbReference>
<name>A0A179D554_9BACT</name>
<evidence type="ECO:0000313" key="2">
    <source>
        <dbReference type="Proteomes" id="UP000078390"/>
    </source>
</evidence>
<organism evidence="1 2">
    <name type="scientific">Thermosulfurimonas dismutans</name>
    <dbReference type="NCBI Taxonomy" id="999894"/>
    <lineage>
        <taxon>Bacteria</taxon>
        <taxon>Pseudomonadati</taxon>
        <taxon>Thermodesulfobacteriota</taxon>
        <taxon>Thermodesulfobacteria</taxon>
        <taxon>Thermodesulfobacteriales</taxon>
        <taxon>Thermodesulfobacteriaceae</taxon>
        <taxon>Thermosulfurimonas</taxon>
    </lineage>
</organism>
<gene>
    <name evidence="1" type="ORF">TDIS_0755</name>
</gene>
<dbReference type="InterPro" id="IPR010239">
    <property type="entry name" value="CHP02001"/>
</dbReference>
<dbReference type="Pfam" id="PF09694">
    <property type="entry name" value="Gcw_chp"/>
    <property type="match status" value="1"/>
</dbReference>
<reference evidence="1 2" key="1">
    <citation type="submission" date="2016-04" db="EMBL/GenBank/DDBJ databases">
        <title>Genome analysis of Thermosulfurimonas dismutans, the first thermophilic sulfur-disproportionating bacterium of the phylum Thermodesulfobacteria.</title>
        <authorList>
            <person name="Mardanov A.V."/>
            <person name="Beletsky A.V."/>
            <person name="Kadnikov V.V."/>
            <person name="Slobodkin A.I."/>
            <person name="Ravin N.V."/>
        </authorList>
    </citation>
    <scope>NUCLEOTIDE SEQUENCE [LARGE SCALE GENOMIC DNA]</scope>
    <source>
        <strain evidence="1 2">S95</strain>
    </source>
</reference>
<dbReference type="STRING" id="999894.TDIS_0755"/>
<accession>A0A179D554</accession>
<evidence type="ECO:0000313" key="1">
    <source>
        <dbReference type="EMBL" id="OAQ21103.1"/>
    </source>
</evidence>
<dbReference type="EMBL" id="LWLG01000003">
    <property type="protein sequence ID" value="OAQ21103.1"/>
    <property type="molecule type" value="Genomic_DNA"/>
</dbReference>
<dbReference type="RefSeq" id="WP_068669454.1">
    <property type="nucleotide sequence ID" value="NZ_LWLG01000003.1"/>
</dbReference>